<gene>
    <name evidence="3" type="ORF">PCL_12826</name>
    <name evidence="2" type="ORF">Purlil1_11561</name>
</gene>
<reference evidence="3" key="1">
    <citation type="submission" date="2015-05" db="EMBL/GenBank/DDBJ databases">
        <authorList>
            <person name="Wang D.B."/>
            <person name="Wang M."/>
        </authorList>
    </citation>
    <scope>NUCLEOTIDE SEQUENCE</scope>
    <source>
        <strain evidence="3">36-1</strain>
    </source>
</reference>
<evidence type="ECO:0000313" key="3">
    <source>
        <dbReference type="EMBL" id="PWI70427.1"/>
    </source>
</evidence>
<feature type="compositionally biased region" description="Polar residues" evidence="1">
    <location>
        <begin position="72"/>
        <end position="81"/>
    </location>
</feature>
<comment type="caution">
    <text evidence="3">The sequence shown here is derived from an EMBL/GenBank/DDBJ whole genome shotgun (WGS) entry which is preliminary data.</text>
</comment>
<dbReference type="Proteomes" id="UP001287286">
    <property type="component" value="Unassembled WGS sequence"/>
</dbReference>
<reference evidence="2 5" key="4">
    <citation type="journal article" date="2024" name="Microbiol. Resour. Announc.">
        <title>Genome annotations for the ascomycete fungi Trichoderma harzianum, Trichoderma aggressivum, and Purpureocillium lilacinum.</title>
        <authorList>
            <person name="Beijen E.P.W."/>
            <person name="Ohm R.A."/>
        </authorList>
    </citation>
    <scope>NUCLEOTIDE SEQUENCE [LARGE SCALE GENOMIC DNA]</scope>
    <source>
        <strain evidence="2 5">CBS 150709</strain>
    </source>
</reference>
<dbReference type="EMBL" id="JAWRVI010000071">
    <property type="protein sequence ID" value="KAK4081874.1"/>
    <property type="molecule type" value="Genomic_DNA"/>
</dbReference>
<evidence type="ECO:0000313" key="2">
    <source>
        <dbReference type="EMBL" id="KAK4081874.1"/>
    </source>
</evidence>
<evidence type="ECO:0000313" key="5">
    <source>
        <dbReference type="Proteomes" id="UP001287286"/>
    </source>
</evidence>
<feature type="compositionally biased region" description="Basic residues" evidence="1">
    <location>
        <begin position="84"/>
        <end position="94"/>
    </location>
</feature>
<reference evidence="2" key="3">
    <citation type="submission" date="2023-11" db="EMBL/GenBank/DDBJ databases">
        <authorList>
            <person name="Beijen E."/>
            <person name="Ohm R.A."/>
        </authorList>
    </citation>
    <scope>NUCLEOTIDE SEQUENCE</scope>
    <source>
        <strain evidence="2">CBS 150709</strain>
    </source>
</reference>
<dbReference type="Proteomes" id="UP000245956">
    <property type="component" value="Unassembled WGS sequence"/>
</dbReference>
<sequence>MFASPGPFGRDSQRGRDLLKMSRSGGGAAWANTIVSAHAAGTTDASSETPRAGGGGQFGPEVLTPSGRLDNLHSSAPSPSNALHPRRIRTRPHKPSPARLLFALLERKSPSAAVVVAVSPKKEKDATDPAKVSARNSMAHIVLRPKGKWRRRPRPALLFIGKCRALGYCTRAPSQVGLQVPTGIPMQTSSRNLQRSTVADPLDKDPWQRPPASTAASGCSSRELIPGGSMAPLASTSNERACAAQSRPLRAGTRPVRRHQGVAPNGGDAGHAHITLHQHELSGGSVCHDTHRAAHPCRLGHGAVSCSPQMSLHSLETTRASAYKALGCRIPDNLFHTTVCLSLGYRCHPGTCKRCSAIQSLCYLLPPPGSHEEDPDDEWKHGGTLNG</sequence>
<name>A0A2U3E7H1_PURLI</name>
<feature type="compositionally biased region" description="Polar residues" evidence="1">
    <location>
        <begin position="185"/>
        <end position="197"/>
    </location>
</feature>
<accession>A0A2U3E7H1</accession>
<feature type="region of interest" description="Disordered" evidence="1">
    <location>
        <begin position="39"/>
        <end position="94"/>
    </location>
</feature>
<feature type="region of interest" description="Disordered" evidence="1">
    <location>
        <begin position="180"/>
        <end position="224"/>
    </location>
</feature>
<evidence type="ECO:0000313" key="4">
    <source>
        <dbReference type="Proteomes" id="UP000245956"/>
    </source>
</evidence>
<dbReference type="EMBL" id="LCWV01000009">
    <property type="protein sequence ID" value="PWI70427.1"/>
    <property type="molecule type" value="Genomic_DNA"/>
</dbReference>
<proteinExistence type="predicted"/>
<feature type="compositionally biased region" description="Basic and acidic residues" evidence="1">
    <location>
        <begin position="11"/>
        <end position="20"/>
    </location>
</feature>
<dbReference type="AlphaFoldDB" id="A0A2U3E7H1"/>
<keyword evidence="5" id="KW-1185">Reference proteome</keyword>
<evidence type="ECO:0000256" key="1">
    <source>
        <dbReference type="SAM" id="MobiDB-lite"/>
    </source>
</evidence>
<feature type="region of interest" description="Disordered" evidence="1">
    <location>
        <begin position="1"/>
        <end position="24"/>
    </location>
</feature>
<organism evidence="3 4">
    <name type="scientific">Purpureocillium lilacinum</name>
    <name type="common">Paecilomyces lilacinus</name>
    <dbReference type="NCBI Taxonomy" id="33203"/>
    <lineage>
        <taxon>Eukaryota</taxon>
        <taxon>Fungi</taxon>
        <taxon>Dikarya</taxon>
        <taxon>Ascomycota</taxon>
        <taxon>Pezizomycotina</taxon>
        <taxon>Sordariomycetes</taxon>
        <taxon>Hypocreomycetidae</taxon>
        <taxon>Hypocreales</taxon>
        <taxon>Ophiocordycipitaceae</taxon>
        <taxon>Purpureocillium</taxon>
    </lineage>
</organism>
<protein>
    <submittedName>
        <fullName evidence="3">Uncharacterized protein</fullName>
    </submittedName>
</protein>
<reference evidence="3 4" key="2">
    <citation type="journal article" date="2016" name="Front. Microbiol.">
        <title>Genome and transcriptome sequences reveal the specific parasitism of the nematophagous Purpureocillium lilacinum 36-1.</title>
        <authorList>
            <person name="Xie J."/>
            <person name="Li S."/>
            <person name="Mo C."/>
            <person name="Xiao X."/>
            <person name="Peng D."/>
            <person name="Wang G."/>
            <person name="Xiao Y."/>
        </authorList>
    </citation>
    <scope>NUCLEOTIDE SEQUENCE [LARGE SCALE GENOMIC DNA]</scope>
    <source>
        <strain evidence="3 4">36-1</strain>
    </source>
</reference>